<feature type="signal peptide" evidence="1">
    <location>
        <begin position="1"/>
        <end position="21"/>
    </location>
</feature>
<evidence type="ECO:0000313" key="2">
    <source>
        <dbReference type="EMBL" id="MBB6482058.1"/>
    </source>
</evidence>
<comment type="caution">
    <text evidence="2">The sequence shown here is derived from an EMBL/GenBank/DDBJ whole genome shotgun (WGS) entry which is preliminary data.</text>
</comment>
<name>A0A841RHP6_9SPIO</name>
<keyword evidence="1" id="KW-0732">Signal</keyword>
<dbReference type="Proteomes" id="UP000587760">
    <property type="component" value="Unassembled WGS sequence"/>
</dbReference>
<reference evidence="2 3" key="1">
    <citation type="submission" date="2020-08" db="EMBL/GenBank/DDBJ databases">
        <title>Genomic Encyclopedia of Type Strains, Phase IV (KMG-IV): sequencing the most valuable type-strain genomes for metagenomic binning, comparative biology and taxonomic classification.</title>
        <authorList>
            <person name="Goeker M."/>
        </authorList>
    </citation>
    <scope>NUCLEOTIDE SEQUENCE [LARGE SCALE GENOMIC DNA]</scope>
    <source>
        <strain evidence="2 3">DSM 2461</strain>
    </source>
</reference>
<protein>
    <submittedName>
        <fullName evidence="2">Uncharacterized protein</fullName>
    </submittedName>
</protein>
<evidence type="ECO:0000256" key="1">
    <source>
        <dbReference type="SAM" id="SignalP"/>
    </source>
</evidence>
<feature type="chain" id="PRO_5032703948" evidence="1">
    <location>
        <begin position="22"/>
        <end position="131"/>
    </location>
</feature>
<accession>A0A841RHP6</accession>
<evidence type="ECO:0000313" key="3">
    <source>
        <dbReference type="Proteomes" id="UP000587760"/>
    </source>
</evidence>
<keyword evidence="3" id="KW-1185">Reference proteome</keyword>
<dbReference type="EMBL" id="JACHGJ010000009">
    <property type="protein sequence ID" value="MBB6482058.1"/>
    <property type="molecule type" value="Genomic_DNA"/>
</dbReference>
<sequence>MNKGICILIFTLFFLPLFTAAAEMIEPGDWFQTSSTAGDAPDVVMSIVEVTPHIIQLDSNNGWVGFAYYNETEDEYSGFFELLKDTGEQKKGWTNQVFRIRMVQDHKTLVLEGKNPSDERFTATFRLRKDF</sequence>
<dbReference type="RefSeq" id="WP_184748294.1">
    <property type="nucleotide sequence ID" value="NZ_JACHGJ010000009.1"/>
</dbReference>
<proteinExistence type="predicted"/>
<gene>
    <name evidence="2" type="ORF">HNR50_003746</name>
</gene>
<organism evidence="2 3">
    <name type="scientific">Spirochaeta isovalerica</name>
    <dbReference type="NCBI Taxonomy" id="150"/>
    <lineage>
        <taxon>Bacteria</taxon>
        <taxon>Pseudomonadati</taxon>
        <taxon>Spirochaetota</taxon>
        <taxon>Spirochaetia</taxon>
        <taxon>Spirochaetales</taxon>
        <taxon>Spirochaetaceae</taxon>
        <taxon>Spirochaeta</taxon>
    </lineage>
</organism>
<dbReference type="AlphaFoldDB" id="A0A841RHP6"/>